<dbReference type="SUPFAM" id="SSF56322">
    <property type="entry name" value="ADC synthase"/>
    <property type="match status" value="1"/>
</dbReference>
<feature type="domain" description="Chorismate-utilising enzyme C-terminal" evidence="1">
    <location>
        <begin position="186"/>
        <end position="436"/>
    </location>
</feature>
<evidence type="ECO:0000313" key="2">
    <source>
        <dbReference type="EMBL" id="MFC5404226.1"/>
    </source>
</evidence>
<dbReference type="Gene3D" id="3.60.120.10">
    <property type="entry name" value="Anthranilate synthase"/>
    <property type="match status" value="1"/>
</dbReference>
<evidence type="ECO:0000259" key="1">
    <source>
        <dbReference type="Pfam" id="PF00425"/>
    </source>
</evidence>
<dbReference type="PANTHER" id="PTHR42839:SF2">
    <property type="entry name" value="ISOCHORISMATE SYNTHASE ENTC"/>
    <property type="match status" value="1"/>
</dbReference>
<evidence type="ECO:0000313" key="3">
    <source>
        <dbReference type="Proteomes" id="UP001596113"/>
    </source>
</evidence>
<proteinExistence type="predicted"/>
<sequence>MLTSESVITFRNEPYWEKACRFFSLSGFTNSKGSYFIHNKNKKQVHIGIKSQNTLIVDEKIGIYCKELRQNDPENINKNSIFKYVEENTDTTAPCFYLLSPDLERKHNDPRIPNIILVQPEIEFIFSPEHVGGNLSYAKNNISKNKGEEMLNTFHEKKSHDCNNVVPGQIESFEDISSKWLSNDDDETFLGRIEWAVKLLSSFSDSKMCLTRSYQYKLTQKRNAFELYEHYVRFLGDYAGSHFICIQPNFFSLGCTPENVFEINDGILSADIVAGTCKASLDNEFIEKELVKNAKQIKEHSTSLNRRPGRYKQYCVDGSLSIASQFNIKRLRNVFHFHSVILGKLRPKITIFKIFEDIFPLLSCNPKELLSFYDEMEREPHRFYGGIVGRSMSDSSGCFLNLRNALILDDVIYTKVGVGVLPESHAQSELLETRNKISALMESVFIWDQ</sequence>
<keyword evidence="3" id="KW-1185">Reference proteome</keyword>
<dbReference type="PANTHER" id="PTHR42839">
    <property type="entry name" value="ISOCHORISMATE SYNTHASE ENTC"/>
    <property type="match status" value="1"/>
</dbReference>
<dbReference type="Proteomes" id="UP001596113">
    <property type="component" value="Unassembled WGS sequence"/>
</dbReference>
<dbReference type="RefSeq" id="WP_378134293.1">
    <property type="nucleotide sequence ID" value="NZ_JBHSMI010000025.1"/>
</dbReference>
<gene>
    <name evidence="2" type="ORF">ACFPOF_15895</name>
</gene>
<name>A0ABW0HSW6_9BACL</name>
<reference evidence="3" key="1">
    <citation type="journal article" date="2019" name="Int. J. Syst. Evol. Microbiol.">
        <title>The Global Catalogue of Microorganisms (GCM) 10K type strain sequencing project: providing services to taxonomists for standard genome sequencing and annotation.</title>
        <authorList>
            <consortium name="The Broad Institute Genomics Platform"/>
            <consortium name="The Broad Institute Genome Sequencing Center for Infectious Disease"/>
            <person name="Wu L."/>
            <person name="Ma J."/>
        </authorList>
    </citation>
    <scope>NUCLEOTIDE SEQUENCE [LARGE SCALE GENOMIC DNA]</scope>
    <source>
        <strain evidence="3">CGMCC 1.18575</strain>
    </source>
</reference>
<dbReference type="EMBL" id="JBHSMI010000025">
    <property type="protein sequence ID" value="MFC5404226.1"/>
    <property type="molecule type" value="Genomic_DNA"/>
</dbReference>
<organism evidence="2 3">
    <name type="scientific">Cohnella soli</name>
    <dbReference type="NCBI Taxonomy" id="425005"/>
    <lineage>
        <taxon>Bacteria</taxon>
        <taxon>Bacillati</taxon>
        <taxon>Bacillota</taxon>
        <taxon>Bacilli</taxon>
        <taxon>Bacillales</taxon>
        <taxon>Paenibacillaceae</taxon>
        <taxon>Cohnella</taxon>
    </lineage>
</organism>
<dbReference type="Pfam" id="PF00425">
    <property type="entry name" value="Chorismate_bind"/>
    <property type="match status" value="1"/>
</dbReference>
<accession>A0ABW0HSW6</accession>
<protein>
    <submittedName>
        <fullName evidence="2">Chorismate-binding protein</fullName>
    </submittedName>
</protein>
<comment type="caution">
    <text evidence="2">The sequence shown here is derived from an EMBL/GenBank/DDBJ whole genome shotgun (WGS) entry which is preliminary data.</text>
</comment>
<dbReference type="InterPro" id="IPR005801">
    <property type="entry name" value="ADC_synthase"/>
</dbReference>
<dbReference type="InterPro" id="IPR015890">
    <property type="entry name" value="Chorismate_C"/>
</dbReference>